<name>A0ABT6EWM5_9SYNE</name>
<evidence type="ECO:0000313" key="1">
    <source>
        <dbReference type="EMBL" id="MDG2990173.1"/>
    </source>
</evidence>
<reference evidence="1" key="2">
    <citation type="submission" date="2022-01" db="EMBL/GenBank/DDBJ databases">
        <authorList>
            <person name="Zivanovic Y."/>
            <person name="Moreira D."/>
            <person name="Lopez-Garcia P."/>
        </authorList>
    </citation>
    <scope>NUCLEOTIDE SEQUENCE</scope>
    <source>
        <strain evidence="1">G9</strain>
    </source>
</reference>
<protein>
    <submittedName>
        <fullName evidence="1">DUF4278 domain-containing protein</fullName>
    </submittedName>
</protein>
<sequence>MKLTYRGQDYEANQVHVDTVETDTTAKYRGQSYKVRDLVH</sequence>
<organism evidence="1 2">
    <name type="scientific">Candidatus Synechococcus calcipolaris G9</name>
    <dbReference type="NCBI Taxonomy" id="1497997"/>
    <lineage>
        <taxon>Bacteria</taxon>
        <taxon>Bacillati</taxon>
        <taxon>Cyanobacteriota</taxon>
        <taxon>Cyanophyceae</taxon>
        <taxon>Synechococcales</taxon>
        <taxon>Synechococcaceae</taxon>
        <taxon>Synechococcus</taxon>
    </lineage>
</organism>
<dbReference type="EMBL" id="JAKKUT010000002">
    <property type="protein sequence ID" value="MDG2990173.1"/>
    <property type="molecule type" value="Genomic_DNA"/>
</dbReference>
<dbReference type="Proteomes" id="UP001154265">
    <property type="component" value="Unassembled WGS sequence"/>
</dbReference>
<dbReference type="RefSeq" id="WP_277866088.1">
    <property type="nucleotide sequence ID" value="NZ_JAKKUT010000002.1"/>
</dbReference>
<keyword evidence="2" id="KW-1185">Reference proteome</keyword>
<dbReference type="InterPro" id="IPR025458">
    <property type="entry name" value="DUF4278"/>
</dbReference>
<gene>
    <name evidence="1" type="ORF">L3556_04365</name>
</gene>
<comment type="caution">
    <text evidence="1">The sequence shown here is derived from an EMBL/GenBank/DDBJ whole genome shotgun (WGS) entry which is preliminary data.</text>
</comment>
<dbReference type="Pfam" id="PF14105">
    <property type="entry name" value="DUF4278"/>
    <property type="match status" value="1"/>
</dbReference>
<reference evidence="1" key="1">
    <citation type="journal article" date="2022" name="Genome Biol. Evol.">
        <title>A New Gene Family Diagnostic for Intracellular Biomineralization of Amorphous Ca Carbonates by Cyanobacteria.</title>
        <authorList>
            <person name="Benzerara K."/>
            <person name="Duprat E."/>
            <person name="Bitard-Feildel T."/>
            <person name="Caumes G."/>
            <person name="Cassier-Chauvat C."/>
            <person name="Chauvat F."/>
            <person name="Dezi M."/>
            <person name="Diop S.I."/>
            <person name="Gaschignard G."/>
            <person name="Gorgen S."/>
            <person name="Gugger M."/>
            <person name="Lopez-Garcia P."/>
            <person name="Millet M."/>
            <person name="Skouri-Panet F."/>
            <person name="Moreira D."/>
            <person name="Callebaut I."/>
        </authorList>
    </citation>
    <scope>NUCLEOTIDE SEQUENCE</scope>
    <source>
        <strain evidence="1">G9</strain>
    </source>
</reference>
<evidence type="ECO:0000313" key="2">
    <source>
        <dbReference type="Proteomes" id="UP001154265"/>
    </source>
</evidence>
<accession>A0ABT6EWM5</accession>
<proteinExistence type="predicted"/>